<feature type="transmembrane region" description="Helical" evidence="12">
    <location>
        <begin position="249"/>
        <end position="269"/>
    </location>
</feature>
<comment type="subcellular location">
    <subcellularLocation>
        <location evidence="1">Cell membrane</location>
        <topology evidence="1">Multi-pass membrane protein</topology>
    </subcellularLocation>
</comment>
<evidence type="ECO:0000256" key="6">
    <source>
        <dbReference type="ARBA" id="ARBA00022842"/>
    </source>
</evidence>
<evidence type="ECO:0000313" key="14">
    <source>
        <dbReference type="Proteomes" id="UP000255326"/>
    </source>
</evidence>
<sequence>MGKGWLEMNTFRGNEWTWIRLDVDEKEKCRDYIDPMHWRRCREWFDGIGIADRNDLRMVTEVSGQECLFGSFVYRQDLHEKDDFTILHFYLTRNTLVTVNLNPALIQKTSMDQILRLVKSAEDAIDAFFILQGELMNEFLYGIDEFETKLRELIWKFYNDNGTHILEQIHKHRHELLVLKGLIHSVKENQFAVEEAFLIESGDRVGHERTARRVKRGSTLIAGYEEEIENLYHSEEVVSSYRGNEITKALTIFTTIFTPMTALGAIWGMNFKHMPELDWKYGYAASLVLIFALTVLIYLFLQQKGWTGDLLKKKKRKSFYK</sequence>
<keyword evidence="5 12" id="KW-0812">Transmembrane</keyword>
<protein>
    <submittedName>
        <fullName evidence="13">Mg2+ and Co2+ transporter CorA</fullName>
    </submittedName>
</protein>
<gene>
    <name evidence="13" type="ORF">DFR59_11498</name>
</gene>
<evidence type="ECO:0000313" key="13">
    <source>
        <dbReference type="EMBL" id="RDI39939.1"/>
    </source>
</evidence>
<proteinExistence type="inferred from homology"/>
<dbReference type="GO" id="GO:0015095">
    <property type="term" value="F:magnesium ion transmembrane transporter activity"/>
    <property type="evidence" value="ECO:0007669"/>
    <property type="project" value="TreeGrafter"/>
</dbReference>
<dbReference type="PANTHER" id="PTHR46494">
    <property type="entry name" value="CORA FAMILY METAL ION TRANSPORTER (EUROFUNG)"/>
    <property type="match status" value="1"/>
</dbReference>
<dbReference type="FunFam" id="1.20.58.340:FF:000004">
    <property type="entry name" value="Magnesium transport protein CorA"/>
    <property type="match status" value="1"/>
</dbReference>
<evidence type="ECO:0000256" key="12">
    <source>
        <dbReference type="SAM" id="Phobius"/>
    </source>
</evidence>
<dbReference type="InterPro" id="IPR045861">
    <property type="entry name" value="CorA_cytoplasmic_dom"/>
</dbReference>
<comment type="catalytic activity">
    <reaction evidence="10">
        <text>Mg(2+)(in) = Mg(2+)(out)</text>
        <dbReference type="Rhea" id="RHEA:29827"/>
        <dbReference type="ChEBI" id="CHEBI:18420"/>
    </reaction>
</comment>
<comment type="similarity">
    <text evidence="2">Belongs to the CorA metal ion transporter (MIT) (TC 1.A.35) family.</text>
</comment>
<keyword evidence="7 12" id="KW-1133">Transmembrane helix</keyword>
<dbReference type="EMBL" id="QQAY01000014">
    <property type="protein sequence ID" value="RDI39939.1"/>
    <property type="molecule type" value="Genomic_DNA"/>
</dbReference>
<dbReference type="Pfam" id="PF01544">
    <property type="entry name" value="CorA"/>
    <property type="match status" value="1"/>
</dbReference>
<reference evidence="13 14" key="1">
    <citation type="submission" date="2018-07" db="EMBL/GenBank/DDBJ databases">
        <title>Genomic Encyclopedia of Type Strains, Phase IV (KMG-IV): sequencing the most valuable type-strain genomes for metagenomic binning, comparative biology and taxonomic classification.</title>
        <authorList>
            <person name="Goeker M."/>
        </authorList>
    </citation>
    <scope>NUCLEOTIDE SEQUENCE [LARGE SCALE GENOMIC DNA]</scope>
    <source>
        <strain evidence="13 14">DSM 25281</strain>
    </source>
</reference>
<dbReference type="GO" id="GO:0000287">
    <property type="term" value="F:magnesium ion binding"/>
    <property type="evidence" value="ECO:0007669"/>
    <property type="project" value="TreeGrafter"/>
</dbReference>
<evidence type="ECO:0000256" key="4">
    <source>
        <dbReference type="ARBA" id="ARBA00022475"/>
    </source>
</evidence>
<evidence type="ECO:0000256" key="11">
    <source>
        <dbReference type="ARBA" id="ARBA00045497"/>
    </source>
</evidence>
<evidence type="ECO:0000256" key="7">
    <source>
        <dbReference type="ARBA" id="ARBA00022989"/>
    </source>
</evidence>
<evidence type="ECO:0000256" key="1">
    <source>
        <dbReference type="ARBA" id="ARBA00004651"/>
    </source>
</evidence>
<name>A0A370GA80_9BACI</name>
<evidence type="ECO:0000256" key="9">
    <source>
        <dbReference type="ARBA" id="ARBA00023136"/>
    </source>
</evidence>
<keyword evidence="6" id="KW-0460">Magnesium</keyword>
<evidence type="ECO:0000256" key="3">
    <source>
        <dbReference type="ARBA" id="ARBA00022448"/>
    </source>
</evidence>
<dbReference type="GO" id="GO:0050897">
    <property type="term" value="F:cobalt ion binding"/>
    <property type="evidence" value="ECO:0007669"/>
    <property type="project" value="TreeGrafter"/>
</dbReference>
<dbReference type="GO" id="GO:0015087">
    <property type="term" value="F:cobalt ion transmembrane transporter activity"/>
    <property type="evidence" value="ECO:0007669"/>
    <property type="project" value="TreeGrafter"/>
</dbReference>
<keyword evidence="9 12" id="KW-0472">Membrane</keyword>
<organism evidence="13 14">
    <name type="scientific">Falsibacillus pallidus</name>
    <dbReference type="NCBI Taxonomy" id="493781"/>
    <lineage>
        <taxon>Bacteria</taxon>
        <taxon>Bacillati</taxon>
        <taxon>Bacillota</taxon>
        <taxon>Bacilli</taxon>
        <taxon>Bacillales</taxon>
        <taxon>Bacillaceae</taxon>
        <taxon>Falsibacillus</taxon>
    </lineage>
</organism>
<dbReference type="SUPFAM" id="SSF143865">
    <property type="entry name" value="CorA soluble domain-like"/>
    <property type="match status" value="1"/>
</dbReference>
<dbReference type="GO" id="GO:0005886">
    <property type="term" value="C:plasma membrane"/>
    <property type="evidence" value="ECO:0007669"/>
    <property type="project" value="UniProtKB-SubCell"/>
</dbReference>
<dbReference type="Proteomes" id="UP000255326">
    <property type="component" value="Unassembled WGS sequence"/>
</dbReference>
<accession>A0A370GA80</accession>
<feature type="transmembrane region" description="Helical" evidence="12">
    <location>
        <begin position="281"/>
        <end position="301"/>
    </location>
</feature>
<keyword evidence="8" id="KW-0406">Ion transport</keyword>
<comment type="function">
    <text evidence="11">Mediates influx of magnesium ions. Alternates between open and closed states. Activated by low cytoplasmic Mg(2+) levels. Inactive when cytoplasmic Mg(2+) levels are high.</text>
</comment>
<dbReference type="PANTHER" id="PTHR46494:SF2">
    <property type="entry name" value="MAGNESIUM TRANSPORT PROTEIN CORA"/>
    <property type="match status" value="1"/>
</dbReference>
<evidence type="ECO:0000256" key="8">
    <source>
        <dbReference type="ARBA" id="ARBA00023065"/>
    </source>
</evidence>
<dbReference type="CDD" id="cd12821">
    <property type="entry name" value="EcCorA_ZntB-like"/>
    <property type="match status" value="1"/>
</dbReference>
<keyword evidence="3" id="KW-0813">Transport</keyword>
<evidence type="ECO:0000256" key="5">
    <source>
        <dbReference type="ARBA" id="ARBA00022692"/>
    </source>
</evidence>
<dbReference type="AlphaFoldDB" id="A0A370GA80"/>
<dbReference type="InterPro" id="IPR002523">
    <property type="entry name" value="MgTranspt_CorA/ZnTranspt_ZntB"/>
</dbReference>
<dbReference type="Gene3D" id="1.20.58.340">
    <property type="entry name" value="Magnesium transport protein CorA, transmembrane region"/>
    <property type="match status" value="1"/>
</dbReference>
<evidence type="ECO:0000256" key="10">
    <source>
        <dbReference type="ARBA" id="ARBA00034269"/>
    </source>
</evidence>
<keyword evidence="14" id="KW-1185">Reference proteome</keyword>
<keyword evidence="4" id="KW-1003">Cell membrane</keyword>
<dbReference type="InterPro" id="IPR045863">
    <property type="entry name" value="CorA_TM1_TM2"/>
</dbReference>
<comment type="caution">
    <text evidence="13">The sequence shown here is derived from an EMBL/GenBank/DDBJ whole genome shotgun (WGS) entry which is preliminary data.</text>
</comment>
<dbReference type="SUPFAM" id="SSF144083">
    <property type="entry name" value="Magnesium transport protein CorA, transmembrane region"/>
    <property type="match status" value="1"/>
</dbReference>
<evidence type="ECO:0000256" key="2">
    <source>
        <dbReference type="ARBA" id="ARBA00009765"/>
    </source>
</evidence>